<feature type="transmembrane region" description="Helical" evidence="5">
    <location>
        <begin position="349"/>
        <end position="376"/>
    </location>
</feature>
<dbReference type="AlphaFoldDB" id="A0AAD9KIH6"/>
<dbReference type="PANTHER" id="PTHR23051">
    <property type="entry name" value="SOLUTE CARRIER FAMILY 35, MEMBER F5"/>
    <property type="match status" value="1"/>
</dbReference>
<feature type="transmembrane region" description="Helical" evidence="5">
    <location>
        <begin position="206"/>
        <end position="224"/>
    </location>
</feature>
<keyword evidence="4 5" id="KW-0472">Membrane</keyword>
<protein>
    <recommendedName>
        <fullName evidence="8">Solute carrier family 35 member F5</fullName>
    </recommendedName>
</protein>
<evidence type="ECO:0000256" key="1">
    <source>
        <dbReference type="ARBA" id="ARBA00004141"/>
    </source>
</evidence>
<feature type="transmembrane region" description="Helical" evidence="5">
    <location>
        <begin position="294"/>
        <end position="318"/>
    </location>
</feature>
<evidence type="ECO:0000313" key="6">
    <source>
        <dbReference type="EMBL" id="KAK2171801.1"/>
    </source>
</evidence>
<feature type="transmembrane region" description="Helical" evidence="5">
    <location>
        <begin position="176"/>
        <end position="194"/>
    </location>
</feature>
<reference evidence="6" key="1">
    <citation type="journal article" date="2023" name="Mol. Biol. Evol.">
        <title>Third-Generation Sequencing Reveals the Adaptive Role of the Epigenome in Three Deep-Sea Polychaetes.</title>
        <authorList>
            <person name="Perez M."/>
            <person name="Aroh O."/>
            <person name="Sun Y."/>
            <person name="Lan Y."/>
            <person name="Juniper S.K."/>
            <person name="Young C.R."/>
            <person name="Angers B."/>
            <person name="Qian P.Y."/>
        </authorList>
    </citation>
    <scope>NUCLEOTIDE SEQUENCE</scope>
    <source>
        <strain evidence="6">R07B-5</strain>
    </source>
</reference>
<evidence type="ECO:0000313" key="7">
    <source>
        <dbReference type="Proteomes" id="UP001209878"/>
    </source>
</evidence>
<dbReference type="GO" id="GO:0016020">
    <property type="term" value="C:membrane"/>
    <property type="evidence" value="ECO:0007669"/>
    <property type="project" value="UniProtKB-SubCell"/>
</dbReference>
<keyword evidence="3 5" id="KW-1133">Transmembrane helix</keyword>
<evidence type="ECO:0008006" key="8">
    <source>
        <dbReference type="Google" id="ProtNLM"/>
    </source>
</evidence>
<evidence type="ECO:0000256" key="4">
    <source>
        <dbReference type="ARBA" id="ARBA00023136"/>
    </source>
</evidence>
<feature type="transmembrane region" description="Helical" evidence="5">
    <location>
        <begin position="261"/>
        <end position="282"/>
    </location>
</feature>
<dbReference type="Proteomes" id="UP001209878">
    <property type="component" value="Unassembled WGS sequence"/>
</dbReference>
<comment type="subcellular location">
    <subcellularLocation>
        <location evidence="1">Membrane</location>
        <topology evidence="1">Multi-pass membrane protein</topology>
    </subcellularLocation>
</comment>
<evidence type="ECO:0000256" key="3">
    <source>
        <dbReference type="ARBA" id="ARBA00022989"/>
    </source>
</evidence>
<keyword evidence="7" id="KW-1185">Reference proteome</keyword>
<accession>A0AAD9KIH6</accession>
<feature type="transmembrane region" description="Helical" evidence="5">
    <location>
        <begin position="50"/>
        <end position="67"/>
    </location>
</feature>
<organism evidence="6 7">
    <name type="scientific">Ridgeia piscesae</name>
    <name type="common">Tubeworm</name>
    <dbReference type="NCBI Taxonomy" id="27915"/>
    <lineage>
        <taxon>Eukaryota</taxon>
        <taxon>Metazoa</taxon>
        <taxon>Spiralia</taxon>
        <taxon>Lophotrochozoa</taxon>
        <taxon>Annelida</taxon>
        <taxon>Polychaeta</taxon>
        <taxon>Sedentaria</taxon>
        <taxon>Canalipalpata</taxon>
        <taxon>Sabellida</taxon>
        <taxon>Siboglinidae</taxon>
        <taxon>Ridgeia</taxon>
    </lineage>
</organism>
<comment type="caution">
    <text evidence="6">The sequence shown here is derived from an EMBL/GenBank/DDBJ whole genome shotgun (WGS) entry which is preliminary data.</text>
</comment>
<sequence length="446" mass="49960">MFGLNQLTKLQRLVLGVIILLIVDVIWVASTEVTRYLYTKTHFDKPYLTTYVKTSLFVCYLTGFIVWRSWCHQCGSSLLPDNGNSENKVVPEEELLSEPIYVPLKTEDKSSGLDSDDITSSLSHSRSVRFSNLSEVRQLSSIHAEDAALARLPYATYRRLQEAHSRVANRLTVKQIAKLAALFSALFFFGNLAYSKSQESDVGIVHMVASTSSIFTLILSAIFPSCNTDRLTLSKCVTVLTSVGGVVLVSISTNRLSEPNIAVGALWSLCGAILYALYLVLLRRRVDNEDKLNIPMFFGFLGLFTLLLLSPVMVILHVTETEVFEWPSQLQCIFLVANGLMGTVVSQLLWLWACFLTSSLVAMLSLTLTIPMTTIADIILKQDVSYDWTFYLGTIGVFLAFFVISLLAFYDTYDPVLIAFKKCIQCTCRRRHLLARYVTAGYNTMN</sequence>
<dbReference type="PANTHER" id="PTHR23051:SF0">
    <property type="entry name" value="SOLUTE CARRIER FAMILY 35 MEMBER F5"/>
    <property type="match status" value="1"/>
</dbReference>
<evidence type="ECO:0000256" key="2">
    <source>
        <dbReference type="ARBA" id="ARBA00022692"/>
    </source>
</evidence>
<keyword evidence="2 5" id="KW-0812">Transmembrane</keyword>
<dbReference type="EMBL" id="JAODUO010001025">
    <property type="protein sequence ID" value="KAK2171801.1"/>
    <property type="molecule type" value="Genomic_DNA"/>
</dbReference>
<name>A0AAD9KIH6_RIDPI</name>
<feature type="transmembrane region" description="Helical" evidence="5">
    <location>
        <begin position="12"/>
        <end position="30"/>
    </location>
</feature>
<proteinExistence type="predicted"/>
<feature type="transmembrane region" description="Helical" evidence="5">
    <location>
        <begin position="388"/>
        <end position="410"/>
    </location>
</feature>
<feature type="transmembrane region" description="Helical" evidence="5">
    <location>
        <begin position="236"/>
        <end position="255"/>
    </location>
</feature>
<evidence type="ECO:0000256" key="5">
    <source>
        <dbReference type="SAM" id="Phobius"/>
    </source>
</evidence>
<gene>
    <name evidence="6" type="ORF">NP493_1026g00039</name>
</gene>